<sequence>MSTFTSYAIAGVGQVGIHIAEELLKKKAAGKVKDIVLLTRSMSATLNRIFEQYIAQTGQKLDIAYRSIEELELAVKANPHDIPSLLLLVFAKGEGVVGKPEEVDNKEFPDWNPKMVVKILAP</sequence>
<name>A0A4Z0A8B8_9AGAM</name>
<comment type="caution">
    <text evidence="1">The sequence shown here is derived from an EMBL/GenBank/DDBJ whole genome shotgun (WGS) entry which is preliminary data.</text>
</comment>
<keyword evidence="2" id="KW-1185">Reference proteome</keyword>
<dbReference type="Proteomes" id="UP000298061">
    <property type="component" value="Unassembled WGS sequence"/>
</dbReference>
<proteinExistence type="predicted"/>
<dbReference type="EMBL" id="SFCI01000081">
    <property type="protein sequence ID" value="TFY82750.1"/>
    <property type="molecule type" value="Genomic_DNA"/>
</dbReference>
<evidence type="ECO:0008006" key="3">
    <source>
        <dbReference type="Google" id="ProtNLM"/>
    </source>
</evidence>
<dbReference type="AlphaFoldDB" id="A0A4Z0A8B8"/>
<evidence type="ECO:0000313" key="2">
    <source>
        <dbReference type="Proteomes" id="UP000298061"/>
    </source>
</evidence>
<gene>
    <name evidence="1" type="ORF">EWM64_g1263</name>
</gene>
<organism evidence="1 2">
    <name type="scientific">Hericium alpestre</name>
    <dbReference type="NCBI Taxonomy" id="135208"/>
    <lineage>
        <taxon>Eukaryota</taxon>
        <taxon>Fungi</taxon>
        <taxon>Dikarya</taxon>
        <taxon>Basidiomycota</taxon>
        <taxon>Agaricomycotina</taxon>
        <taxon>Agaricomycetes</taxon>
        <taxon>Russulales</taxon>
        <taxon>Hericiaceae</taxon>
        <taxon>Hericium</taxon>
    </lineage>
</organism>
<protein>
    <recommendedName>
        <fullName evidence="3">NmrA-like domain-containing protein</fullName>
    </recommendedName>
</protein>
<reference evidence="1 2" key="1">
    <citation type="submission" date="2019-02" db="EMBL/GenBank/DDBJ databases">
        <title>Genome sequencing of the rare red list fungi Hericium alpestre (H. flagellum).</title>
        <authorList>
            <person name="Buettner E."/>
            <person name="Kellner H."/>
        </authorList>
    </citation>
    <scope>NUCLEOTIDE SEQUENCE [LARGE SCALE GENOMIC DNA]</scope>
    <source>
        <strain evidence="1 2">DSM 108284</strain>
    </source>
</reference>
<dbReference type="OrthoDB" id="9974981at2759"/>
<accession>A0A4Z0A8B8</accession>
<evidence type="ECO:0000313" key="1">
    <source>
        <dbReference type="EMBL" id="TFY82750.1"/>
    </source>
</evidence>